<dbReference type="GO" id="GO:0062129">
    <property type="term" value="C:chitin-based extracellular matrix"/>
    <property type="evidence" value="ECO:0007669"/>
    <property type="project" value="TreeGrafter"/>
</dbReference>
<evidence type="ECO:0000313" key="4">
    <source>
        <dbReference type="Proteomes" id="UP001497382"/>
    </source>
</evidence>
<dbReference type="GO" id="GO:0008010">
    <property type="term" value="F:structural constituent of chitin-based larval cuticle"/>
    <property type="evidence" value="ECO:0007669"/>
    <property type="project" value="TreeGrafter"/>
</dbReference>
<name>A0AAV2BWG7_9ARAC</name>
<evidence type="ECO:0008006" key="5">
    <source>
        <dbReference type="Google" id="ProtNLM"/>
    </source>
</evidence>
<dbReference type="InterPro" id="IPR050468">
    <property type="entry name" value="Cuticle_Struct_Prot"/>
</dbReference>
<proteinExistence type="predicted"/>
<dbReference type="Pfam" id="PF00379">
    <property type="entry name" value="Chitin_bind_4"/>
    <property type="match status" value="1"/>
</dbReference>
<reference evidence="3 4" key="1">
    <citation type="submission" date="2024-04" db="EMBL/GenBank/DDBJ databases">
        <authorList>
            <person name="Rising A."/>
            <person name="Reimegard J."/>
            <person name="Sonavane S."/>
            <person name="Akerstrom W."/>
            <person name="Nylinder S."/>
            <person name="Hedman E."/>
            <person name="Kallberg Y."/>
        </authorList>
    </citation>
    <scope>NUCLEOTIDE SEQUENCE [LARGE SCALE GENOMIC DNA]</scope>
</reference>
<dbReference type="PANTHER" id="PTHR10380:SF173">
    <property type="entry name" value="CUTICULAR PROTEIN 47EF, ISOFORM C-RELATED"/>
    <property type="match status" value="1"/>
</dbReference>
<keyword evidence="4" id="KW-1185">Reference proteome</keyword>
<dbReference type="AlphaFoldDB" id="A0AAV2BWG7"/>
<keyword evidence="1 2" id="KW-0193">Cuticle</keyword>
<dbReference type="Proteomes" id="UP001497382">
    <property type="component" value="Unassembled WGS sequence"/>
</dbReference>
<evidence type="ECO:0000256" key="1">
    <source>
        <dbReference type="ARBA" id="ARBA00022460"/>
    </source>
</evidence>
<dbReference type="InterPro" id="IPR000618">
    <property type="entry name" value="Insect_cuticle"/>
</dbReference>
<accession>A0AAV2BWG7</accession>
<organism evidence="3 4">
    <name type="scientific">Larinioides sclopetarius</name>
    <dbReference type="NCBI Taxonomy" id="280406"/>
    <lineage>
        <taxon>Eukaryota</taxon>
        <taxon>Metazoa</taxon>
        <taxon>Ecdysozoa</taxon>
        <taxon>Arthropoda</taxon>
        <taxon>Chelicerata</taxon>
        <taxon>Arachnida</taxon>
        <taxon>Araneae</taxon>
        <taxon>Araneomorphae</taxon>
        <taxon>Entelegynae</taxon>
        <taxon>Araneoidea</taxon>
        <taxon>Araneidae</taxon>
        <taxon>Larinioides</taxon>
    </lineage>
</organism>
<protein>
    <recommendedName>
        <fullName evidence="5">Cuticle protein</fullName>
    </recommendedName>
</protein>
<evidence type="ECO:0000256" key="2">
    <source>
        <dbReference type="PROSITE-ProRule" id="PRU00497"/>
    </source>
</evidence>
<dbReference type="PROSITE" id="PS51155">
    <property type="entry name" value="CHIT_BIND_RR_2"/>
    <property type="match status" value="1"/>
</dbReference>
<dbReference type="EMBL" id="CAXIEN010000542">
    <property type="protein sequence ID" value="CAL1300227.1"/>
    <property type="molecule type" value="Genomic_DNA"/>
</dbReference>
<feature type="non-terminal residue" evidence="3">
    <location>
        <position position="80"/>
    </location>
</feature>
<feature type="non-terminal residue" evidence="3">
    <location>
        <position position="1"/>
    </location>
</feature>
<evidence type="ECO:0000313" key="3">
    <source>
        <dbReference type="EMBL" id="CAL1300227.1"/>
    </source>
</evidence>
<dbReference type="PANTHER" id="PTHR10380">
    <property type="entry name" value="CUTICLE PROTEIN"/>
    <property type="match status" value="1"/>
</dbReference>
<gene>
    <name evidence="3" type="ORF">LARSCL_LOCUS21832</name>
</gene>
<comment type="caution">
    <text evidence="3">The sequence shown here is derived from an EMBL/GenBank/DDBJ whole genome shotgun (WGS) entry which is preliminary data.</text>
</comment>
<sequence>GNTQYHKEEGNEYNHKKGSYDYTDAYGVYRHVDYIADDKGFRAKIRTDVPGVDNYQPADVYIHAEQPPHHVNSLYHKKPY</sequence>